<keyword evidence="3" id="KW-1185">Reference proteome</keyword>
<evidence type="ECO:0000313" key="3">
    <source>
        <dbReference type="Proteomes" id="UP001366166"/>
    </source>
</evidence>
<dbReference type="InterPro" id="IPR001763">
    <property type="entry name" value="Rhodanese-like_dom"/>
</dbReference>
<dbReference type="Pfam" id="PF00581">
    <property type="entry name" value="Rhodanese"/>
    <property type="match status" value="1"/>
</dbReference>
<feature type="domain" description="Rhodanese" evidence="1">
    <location>
        <begin position="64"/>
        <end position="167"/>
    </location>
</feature>
<proteinExistence type="predicted"/>
<dbReference type="KEGG" id="dmp:FAK_03970"/>
<dbReference type="Proteomes" id="UP001366166">
    <property type="component" value="Chromosome"/>
</dbReference>
<accession>A0AAU9EH94</accession>
<dbReference type="PROSITE" id="PS50206">
    <property type="entry name" value="RHODANESE_3"/>
    <property type="match status" value="1"/>
</dbReference>
<dbReference type="CDD" id="cd00158">
    <property type="entry name" value="RHOD"/>
    <property type="match status" value="1"/>
</dbReference>
<evidence type="ECO:0000313" key="2">
    <source>
        <dbReference type="EMBL" id="BEQ13331.1"/>
    </source>
</evidence>
<dbReference type="EMBL" id="AP028679">
    <property type="protein sequence ID" value="BEQ13331.1"/>
    <property type="molecule type" value="Genomic_DNA"/>
</dbReference>
<dbReference type="SUPFAM" id="SSF52821">
    <property type="entry name" value="Rhodanese/Cell cycle control phosphatase"/>
    <property type="match status" value="1"/>
</dbReference>
<dbReference type="RefSeq" id="WP_338604938.1">
    <property type="nucleotide sequence ID" value="NZ_AP028679.1"/>
</dbReference>
<dbReference type="SMART" id="SM00450">
    <property type="entry name" value="RHOD"/>
    <property type="match status" value="1"/>
</dbReference>
<gene>
    <name evidence="2" type="ORF">FAK_03970</name>
</gene>
<dbReference type="InterPro" id="IPR036873">
    <property type="entry name" value="Rhodanese-like_dom_sf"/>
</dbReference>
<sequence>MKKFSLITVLTLTAVLALGSLAYAGLFGDKELEKEKLVVTFYEEVKRGDYEVVDTATLKGWVDAKKPMVIVDTMPFESSYKKNHLPGAVQFLFPIPDVTEMKPEDQAKYKKLLGDNKDMVIVVYCGFPKCTRSHNGAMWAKKLGYKNVYRYPGGIKAWMESDYPVASSE</sequence>
<name>A0AAU9EH94_9BACT</name>
<dbReference type="AlphaFoldDB" id="A0AAU9EH94"/>
<evidence type="ECO:0000259" key="1">
    <source>
        <dbReference type="PROSITE" id="PS50206"/>
    </source>
</evidence>
<reference evidence="3" key="1">
    <citation type="journal article" date="2023" name="Arch. Microbiol.">
        <title>Desulfoferula mesophilus gen. nov. sp. nov., a mesophilic sulfate-reducing bacterium isolated from a brackish lake sediment.</title>
        <authorList>
            <person name="Watanabe T."/>
            <person name="Yabe T."/>
            <person name="Tsuji J.M."/>
            <person name="Fukui M."/>
        </authorList>
    </citation>
    <scope>NUCLEOTIDE SEQUENCE [LARGE SCALE GENOMIC DNA]</scope>
    <source>
        <strain evidence="3">12FAK</strain>
    </source>
</reference>
<organism evidence="2 3">
    <name type="scientific">Desulfoferula mesophila</name>
    <dbReference type="NCBI Taxonomy" id="3058419"/>
    <lineage>
        <taxon>Bacteria</taxon>
        <taxon>Pseudomonadati</taxon>
        <taxon>Thermodesulfobacteriota</taxon>
        <taxon>Desulfarculia</taxon>
        <taxon>Desulfarculales</taxon>
        <taxon>Desulfarculaceae</taxon>
        <taxon>Desulfoferula</taxon>
    </lineage>
</organism>
<dbReference type="Gene3D" id="3.40.250.10">
    <property type="entry name" value="Rhodanese-like domain"/>
    <property type="match status" value="1"/>
</dbReference>
<protein>
    <submittedName>
        <fullName evidence="2">Sulfurtransferase</fullName>
    </submittedName>
</protein>